<dbReference type="Proteomes" id="UP001281147">
    <property type="component" value="Unassembled WGS sequence"/>
</dbReference>
<organism evidence="1 2">
    <name type="scientific">Vermiconidia calcicola</name>
    <dbReference type="NCBI Taxonomy" id="1690605"/>
    <lineage>
        <taxon>Eukaryota</taxon>
        <taxon>Fungi</taxon>
        <taxon>Dikarya</taxon>
        <taxon>Ascomycota</taxon>
        <taxon>Pezizomycotina</taxon>
        <taxon>Dothideomycetes</taxon>
        <taxon>Dothideomycetidae</taxon>
        <taxon>Mycosphaerellales</taxon>
        <taxon>Extremaceae</taxon>
        <taxon>Vermiconidia</taxon>
    </lineage>
</organism>
<name>A0ACC3MXW8_9PEZI</name>
<evidence type="ECO:0000313" key="2">
    <source>
        <dbReference type="Proteomes" id="UP001281147"/>
    </source>
</evidence>
<comment type="caution">
    <text evidence="1">The sequence shown here is derived from an EMBL/GenBank/DDBJ whole genome shotgun (WGS) entry which is preliminary data.</text>
</comment>
<sequence length="129" mass="14243">MAGSCIGVICLVIGLEALRRASREYDAFIVRQYALANPFPISAAPRVSESDSDDKNPNTQSIAAPCAPRRFTPSLTQQLVRALLHMLQFGAAYFTMLLAMYFNGYLIISILIGAFLGSFIFGWHRLNLP</sequence>
<reference evidence="1" key="1">
    <citation type="submission" date="2023-07" db="EMBL/GenBank/DDBJ databases">
        <title>Black Yeasts Isolated from many extreme environments.</title>
        <authorList>
            <person name="Coleine C."/>
            <person name="Stajich J.E."/>
            <person name="Selbmann L."/>
        </authorList>
    </citation>
    <scope>NUCLEOTIDE SEQUENCE</scope>
    <source>
        <strain evidence="1">CCFEE 5714</strain>
    </source>
</reference>
<dbReference type="EMBL" id="JAUTXU010000132">
    <property type="protein sequence ID" value="KAK3705080.1"/>
    <property type="molecule type" value="Genomic_DNA"/>
</dbReference>
<evidence type="ECO:0000313" key="1">
    <source>
        <dbReference type="EMBL" id="KAK3705080.1"/>
    </source>
</evidence>
<keyword evidence="2" id="KW-1185">Reference proteome</keyword>
<gene>
    <name evidence="1" type="primary">ctr4</name>
    <name evidence="1" type="ORF">LTR37_013447</name>
</gene>
<accession>A0ACC3MXW8</accession>
<proteinExistence type="predicted"/>
<protein>
    <submittedName>
        <fullName evidence="1">Copper transporter complex subunit Ctr4</fullName>
    </submittedName>
</protein>